<dbReference type="InterPro" id="IPR038071">
    <property type="entry name" value="UROD/MetE-like_sf"/>
</dbReference>
<dbReference type="GO" id="GO:0006782">
    <property type="term" value="P:protoporphyrinogen IX biosynthetic process"/>
    <property type="evidence" value="ECO:0007669"/>
    <property type="project" value="UniProtKB-UniRule"/>
</dbReference>
<feature type="binding site" evidence="10">
    <location>
        <position position="74"/>
    </location>
    <ligand>
        <name>substrate</name>
    </ligand>
</feature>
<comment type="similarity">
    <text evidence="3 10 12">Belongs to the uroporphyrinogen decarboxylase family.</text>
</comment>
<dbReference type="InterPro" id="IPR000257">
    <property type="entry name" value="Uroporphyrinogen_deCOase"/>
</dbReference>
<dbReference type="AlphaFoldDB" id="A0A0R2UDT1"/>
<feature type="binding site" evidence="10">
    <location>
        <begin position="24"/>
        <end position="28"/>
    </location>
    <ligand>
        <name>substrate</name>
    </ligand>
</feature>
<evidence type="ECO:0000256" key="1">
    <source>
        <dbReference type="ARBA" id="ARBA00004514"/>
    </source>
</evidence>
<evidence type="ECO:0000313" key="16">
    <source>
        <dbReference type="Proteomes" id="UP000051027"/>
    </source>
</evidence>
<feature type="domain" description="Uroporphyrinogen decarboxylase (URO-D)" evidence="13">
    <location>
        <begin position="19"/>
        <end position="28"/>
    </location>
</feature>
<dbReference type="InterPro" id="IPR006361">
    <property type="entry name" value="Uroporphyrinogen_deCO2ase_HemE"/>
</dbReference>
<evidence type="ECO:0000259" key="14">
    <source>
        <dbReference type="PROSITE" id="PS00907"/>
    </source>
</evidence>
<keyword evidence="6 10" id="KW-0963">Cytoplasm</keyword>
<feature type="site" description="Transition state stabilizer" evidence="10">
    <location>
        <position position="74"/>
    </location>
</feature>
<evidence type="ECO:0000256" key="7">
    <source>
        <dbReference type="ARBA" id="ARBA00022793"/>
    </source>
</evidence>
<reference evidence="15 16" key="1">
    <citation type="submission" date="2015-10" db="EMBL/GenBank/DDBJ databases">
        <title>Metagenome-Assembled Genomes uncover a global brackish microbiome.</title>
        <authorList>
            <person name="Hugerth L.W."/>
            <person name="Larsson J."/>
            <person name="Alneberg J."/>
            <person name="Lindh M.V."/>
            <person name="Legrand C."/>
            <person name="Pinhassi J."/>
            <person name="Andersson A.F."/>
        </authorList>
    </citation>
    <scope>NUCLEOTIDE SEQUENCE [LARGE SCALE GENOMIC DNA]</scope>
    <source>
        <strain evidence="15">BACL1 MAG-120820-bin45</strain>
    </source>
</reference>
<dbReference type="GO" id="GO:0004853">
    <property type="term" value="F:uroporphyrinogen decarboxylase activity"/>
    <property type="evidence" value="ECO:0007669"/>
    <property type="project" value="UniProtKB-UniRule"/>
</dbReference>
<comment type="subcellular location">
    <subcellularLocation>
        <location evidence="1">Cytoplasm</location>
        <location evidence="1">Cytosol</location>
    </subcellularLocation>
</comment>
<dbReference type="SUPFAM" id="SSF51726">
    <property type="entry name" value="UROD/MetE-like"/>
    <property type="match status" value="1"/>
</dbReference>
<protein>
    <recommendedName>
        <fullName evidence="5 10">Uroporphyrinogen decarboxylase</fullName>
        <shortName evidence="10">UPD</shortName>
        <shortName evidence="10">URO-D</shortName>
        <ecNumber evidence="5 10">4.1.1.37</ecNumber>
    </recommendedName>
</protein>
<dbReference type="PANTHER" id="PTHR21091">
    <property type="entry name" value="METHYLTETRAHYDROFOLATE:HOMOCYSTEINE METHYLTRANSFERASE RELATED"/>
    <property type="match status" value="1"/>
</dbReference>
<organism evidence="15 16">
    <name type="scientific">SAR86 cluster bacterium BACL1 MAG-120820-bin45</name>
    <dbReference type="NCBI Taxonomy" id="1655612"/>
    <lineage>
        <taxon>Bacteria</taxon>
        <taxon>Pseudomonadati</taxon>
        <taxon>Pseudomonadota</taxon>
        <taxon>Gammaproteobacteria</taxon>
        <taxon>SAR86 cluster</taxon>
    </lineage>
</organism>
<dbReference type="GO" id="GO:0005829">
    <property type="term" value="C:cytosol"/>
    <property type="evidence" value="ECO:0007669"/>
    <property type="project" value="UniProtKB-SubCell"/>
</dbReference>
<dbReference type="PROSITE" id="PS00907">
    <property type="entry name" value="UROD_2"/>
    <property type="match status" value="1"/>
</dbReference>
<dbReference type="EC" id="4.1.1.37" evidence="5 10"/>
<evidence type="ECO:0000256" key="8">
    <source>
        <dbReference type="ARBA" id="ARBA00023239"/>
    </source>
</evidence>
<evidence type="ECO:0000256" key="9">
    <source>
        <dbReference type="ARBA" id="ARBA00023244"/>
    </source>
</evidence>
<dbReference type="PROSITE" id="PS00906">
    <property type="entry name" value="UROD_1"/>
    <property type="match status" value="1"/>
</dbReference>
<comment type="subunit">
    <text evidence="4 10">Homodimer.</text>
</comment>
<dbReference type="UniPathway" id="UPA00251">
    <property type="reaction ID" value="UER00321"/>
</dbReference>
<comment type="catalytic activity">
    <reaction evidence="10 11">
        <text>uroporphyrinogen III + 4 H(+) = coproporphyrinogen III + 4 CO2</text>
        <dbReference type="Rhea" id="RHEA:19865"/>
        <dbReference type="ChEBI" id="CHEBI:15378"/>
        <dbReference type="ChEBI" id="CHEBI:16526"/>
        <dbReference type="ChEBI" id="CHEBI:57308"/>
        <dbReference type="ChEBI" id="CHEBI:57309"/>
        <dbReference type="EC" id="4.1.1.37"/>
    </reaction>
</comment>
<dbReference type="STRING" id="1655612.ABS10_05270"/>
<evidence type="ECO:0000256" key="11">
    <source>
        <dbReference type="RuleBase" id="RU000554"/>
    </source>
</evidence>
<keyword evidence="7 10" id="KW-0210">Decarboxylase</keyword>
<keyword evidence="9 10" id="KW-0627">Porphyrin biosynthesis</keyword>
<accession>A0A0R2UDT1</accession>
<comment type="pathway">
    <text evidence="2 10 11">Porphyrin-containing compound metabolism; protoporphyrin-IX biosynthesis; coproporphyrinogen-III from 5-aminolevulinate: step 4/4.</text>
</comment>
<comment type="caution">
    <text evidence="15">The sequence shown here is derived from an EMBL/GenBank/DDBJ whole genome shotgun (WGS) entry which is preliminary data.</text>
</comment>
<evidence type="ECO:0000256" key="12">
    <source>
        <dbReference type="RuleBase" id="RU004169"/>
    </source>
</evidence>
<evidence type="ECO:0000313" key="15">
    <source>
        <dbReference type="EMBL" id="KRO95954.1"/>
    </source>
</evidence>
<dbReference type="Pfam" id="PF01208">
    <property type="entry name" value="URO-D"/>
    <property type="match status" value="1"/>
</dbReference>
<feature type="domain" description="Uroporphyrinogen decarboxylase (URO-D)" evidence="14">
    <location>
        <begin position="138"/>
        <end position="154"/>
    </location>
</feature>
<dbReference type="HAMAP" id="MF_00218">
    <property type="entry name" value="URO_D"/>
    <property type="match status" value="1"/>
</dbReference>
<evidence type="ECO:0000256" key="6">
    <source>
        <dbReference type="ARBA" id="ARBA00022490"/>
    </source>
</evidence>
<sequence>MNNSTFLKALRLEKNTVPPIWFMRQAGRYLPEYQKIRKGYKNFLDMCKEPRTCAELALQPIERFNLDASILFSDILTIPDAFNLGLAFYEGEGPKFSNPISSAQDIASLERFEIEKLNYVFKAVEETKKILPATLPLIGFCGSPWTLAAYSIEGGGSKDFMKTKKFMDENPESLKDYLDILSDACYEYLKQQVLSGVNALQIFDSWADLLKPEDLETYSLRYTRKLTRRLKEDPITSHIPIILFEKAPQKSISDIAFDDLSCVSLHLQDNIKTVSSNLKNKFAVQGNLNPALLLESDEIIWNETQKICQIMNNFPGFIFNLGHGITPDIKPEKVQVMIDAVRT</sequence>
<dbReference type="CDD" id="cd00717">
    <property type="entry name" value="URO-D"/>
    <property type="match status" value="1"/>
</dbReference>
<dbReference type="NCBIfam" id="TIGR01464">
    <property type="entry name" value="hemE"/>
    <property type="match status" value="1"/>
</dbReference>
<evidence type="ECO:0000256" key="2">
    <source>
        <dbReference type="ARBA" id="ARBA00004804"/>
    </source>
</evidence>
<evidence type="ECO:0000259" key="13">
    <source>
        <dbReference type="PROSITE" id="PS00906"/>
    </source>
</evidence>
<dbReference type="FunFam" id="3.20.20.210:FF:000008">
    <property type="entry name" value="Uroporphyrinogen decarboxylase"/>
    <property type="match status" value="1"/>
</dbReference>
<feature type="binding site" evidence="10">
    <location>
        <position position="205"/>
    </location>
    <ligand>
        <name>substrate</name>
    </ligand>
</feature>
<comment type="function">
    <text evidence="10">Catalyzes the decarboxylation of four acetate groups of uroporphyrinogen-III to yield coproporphyrinogen-III.</text>
</comment>
<comment type="caution">
    <text evidence="10">Lacks conserved residue(s) required for the propagation of feature annotation.</text>
</comment>
<evidence type="ECO:0000256" key="4">
    <source>
        <dbReference type="ARBA" id="ARBA00011738"/>
    </source>
</evidence>
<evidence type="ECO:0000256" key="10">
    <source>
        <dbReference type="HAMAP-Rule" id="MF_00218"/>
    </source>
</evidence>
<dbReference type="Proteomes" id="UP000051027">
    <property type="component" value="Unassembled WGS sequence"/>
</dbReference>
<gene>
    <name evidence="10" type="primary">hemE</name>
    <name evidence="15" type="ORF">ABS10_05270</name>
</gene>
<proteinExistence type="inferred from homology"/>
<evidence type="ECO:0000256" key="5">
    <source>
        <dbReference type="ARBA" id="ARBA00012288"/>
    </source>
</evidence>
<feature type="binding site" evidence="10">
    <location>
        <position position="323"/>
    </location>
    <ligand>
        <name>substrate</name>
    </ligand>
</feature>
<name>A0A0R2UDT1_9GAMM</name>
<dbReference type="EMBL" id="LICS01000011">
    <property type="protein sequence ID" value="KRO95954.1"/>
    <property type="molecule type" value="Genomic_DNA"/>
</dbReference>
<dbReference type="Gene3D" id="3.20.20.210">
    <property type="match status" value="1"/>
</dbReference>
<dbReference type="PANTHER" id="PTHR21091:SF169">
    <property type="entry name" value="UROPORPHYRINOGEN DECARBOXYLASE"/>
    <property type="match status" value="1"/>
</dbReference>
<feature type="binding site" evidence="10">
    <location>
        <position position="150"/>
    </location>
    <ligand>
        <name>substrate</name>
    </ligand>
</feature>
<keyword evidence="8 10" id="KW-0456">Lyase</keyword>
<evidence type="ECO:0000256" key="3">
    <source>
        <dbReference type="ARBA" id="ARBA00009935"/>
    </source>
</evidence>